<dbReference type="InterPro" id="IPR046601">
    <property type="entry name" value="DUF6660"/>
</dbReference>
<evidence type="ECO:0000313" key="1">
    <source>
        <dbReference type="EMBL" id="MBT1695925.1"/>
    </source>
</evidence>
<dbReference type="Proteomes" id="UP001319200">
    <property type="component" value="Unassembled WGS sequence"/>
</dbReference>
<accession>A0AAP2DGQ7</accession>
<dbReference type="Pfam" id="PF20365">
    <property type="entry name" value="DUF6660"/>
    <property type="match status" value="1"/>
</dbReference>
<proteinExistence type="predicted"/>
<reference evidence="1 2" key="1">
    <citation type="submission" date="2021-05" db="EMBL/GenBank/DDBJ databases">
        <title>A Polyphasic approach of four new species of the genus Ohtaekwangia: Ohtaekwangia histidinii sp. nov., Ohtaekwangia cretensis sp. nov., Ohtaekwangia indiensis sp. nov., Ohtaekwangia reichenbachii sp. nov. from diverse environment.</title>
        <authorList>
            <person name="Octaviana S."/>
        </authorList>
    </citation>
    <scope>NUCLEOTIDE SEQUENCE [LARGE SCALE GENOMIC DNA]</scope>
    <source>
        <strain evidence="1 2">PWU4</strain>
    </source>
</reference>
<keyword evidence="2" id="KW-1185">Reference proteome</keyword>
<name>A0AAP2DGQ7_9BACT</name>
<gene>
    <name evidence="1" type="ORF">KK083_03490</name>
</gene>
<sequence length="104" mass="11602">MIIILYAFYIAGLACYPCTDGQTCVDEVKSSIAVIDTDGHAHSDAEQDLCSPFCICSCCRAQIQQPSYYFFDFQAVRLAEQRCDLRTPGIQTRAVSIWQPPKIA</sequence>
<organism evidence="1 2">
    <name type="scientific">Chryseosolibacter histidini</name>
    <dbReference type="NCBI Taxonomy" id="2782349"/>
    <lineage>
        <taxon>Bacteria</taxon>
        <taxon>Pseudomonadati</taxon>
        <taxon>Bacteroidota</taxon>
        <taxon>Cytophagia</taxon>
        <taxon>Cytophagales</taxon>
        <taxon>Chryseotaleaceae</taxon>
        <taxon>Chryseosolibacter</taxon>
    </lineage>
</organism>
<evidence type="ECO:0000313" key="2">
    <source>
        <dbReference type="Proteomes" id="UP001319200"/>
    </source>
</evidence>
<comment type="caution">
    <text evidence="1">The sequence shown here is derived from an EMBL/GenBank/DDBJ whole genome shotgun (WGS) entry which is preliminary data.</text>
</comment>
<dbReference type="RefSeq" id="WP_254160732.1">
    <property type="nucleotide sequence ID" value="NZ_JAHESF010000003.1"/>
</dbReference>
<protein>
    <submittedName>
        <fullName evidence="1">Uncharacterized protein</fullName>
    </submittedName>
</protein>
<dbReference type="AlphaFoldDB" id="A0AAP2DGQ7"/>
<dbReference type="EMBL" id="JAHESF010000003">
    <property type="protein sequence ID" value="MBT1695925.1"/>
    <property type="molecule type" value="Genomic_DNA"/>
</dbReference>